<feature type="signal peptide" evidence="1">
    <location>
        <begin position="1"/>
        <end position="17"/>
    </location>
</feature>
<feature type="chain" id="PRO_5001493478" description="SCP domain-containing protein" evidence="1">
    <location>
        <begin position="18"/>
        <end position="158"/>
    </location>
</feature>
<evidence type="ECO:0000313" key="3">
    <source>
        <dbReference type="Proteomes" id="UP000024635"/>
    </source>
</evidence>
<dbReference type="Proteomes" id="UP000024635">
    <property type="component" value="Unassembled WGS sequence"/>
</dbReference>
<dbReference type="SUPFAM" id="SSF55797">
    <property type="entry name" value="PR-1-like"/>
    <property type="match status" value="1"/>
</dbReference>
<dbReference type="AlphaFoldDB" id="A0A016VG48"/>
<name>A0A016VG48_9BILA</name>
<dbReference type="OrthoDB" id="5889021at2759"/>
<keyword evidence="3" id="KW-1185">Reference proteome</keyword>
<proteinExistence type="predicted"/>
<evidence type="ECO:0008006" key="4">
    <source>
        <dbReference type="Google" id="ProtNLM"/>
    </source>
</evidence>
<dbReference type="Gene3D" id="3.40.33.10">
    <property type="entry name" value="CAP"/>
    <property type="match status" value="1"/>
</dbReference>
<evidence type="ECO:0000256" key="1">
    <source>
        <dbReference type="SAM" id="SignalP"/>
    </source>
</evidence>
<dbReference type="EMBL" id="JARK01001346">
    <property type="protein sequence ID" value="EYC26276.1"/>
    <property type="molecule type" value="Genomic_DNA"/>
</dbReference>
<keyword evidence="1" id="KW-0732">Signal</keyword>
<accession>A0A016VG48</accession>
<comment type="caution">
    <text evidence="2">The sequence shown here is derived from an EMBL/GenBank/DDBJ whole genome shotgun (WGS) entry which is preliminary data.</text>
</comment>
<dbReference type="InterPro" id="IPR035109">
    <property type="entry name" value="ASPR"/>
</dbReference>
<reference evidence="3" key="1">
    <citation type="journal article" date="2015" name="Nat. Genet.">
        <title>The genome and transcriptome of the zoonotic hookworm Ancylostoma ceylanicum identify infection-specific gene families.</title>
        <authorList>
            <person name="Schwarz E.M."/>
            <person name="Hu Y."/>
            <person name="Antoshechkin I."/>
            <person name="Miller M.M."/>
            <person name="Sternberg P.W."/>
            <person name="Aroian R.V."/>
        </authorList>
    </citation>
    <scope>NUCLEOTIDE SEQUENCE</scope>
    <source>
        <strain evidence="3">HY135</strain>
    </source>
</reference>
<evidence type="ECO:0000313" key="2">
    <source>
        <dbReference type="EMBL" id="EYC26276.1"/>
    </source>
</evidence>
<gene>
    <name evidence="2" type="primary">Acey_s0010.g1059</name>
    <name evidence="2" type="synonym">ASP-s0010.g1059</name>
    <name evidence="2" type="ORF">Y032_0010g1059</name>
</gene>
<protein>
    <recommendedName>
        <fullName evidence="4">SCP domain-containing protein</fullName>
    </recommendedName>
</protein>
<dbReference type="Pfam" id="PF17641">
    <property type="entry name" value="ASPRs"/>
    <property type="match status" value="1"/>
</dbReference>
<dbReference type="InterPro" id="IPR035940">
    <property type="entry name" value="CAP_sf"/>
</dbReference>
<sequence>MLSSFVILFLYVGNLLAHLKDGEGGPISCPDDKKVTQKNDMRRNIVLHHNRYRETGLQKVVTYDCNLEKKARSALKGKEIDTSRITKNDVLDFTDEIYKKQPIKEYLDTAMRRWYRSNRDIFYKPRTNRVGCAYKKDEFFYFVCVYDQVPDDQQLIRE</sequence>
<organism evidence="2 3">
    <name type="scientific">Ancylostoma ceylanicum</name>
    <dbReference type="NCBI Taxonomy" id="53326"/>
    <lineage>
        <taxon>Eukaryota</taxon>
        <taxon>Metazoa</taxon>
        <taxon>Ecdysozoa</taxon>
        <taxon>Nematoda</taxon>
        <taxon>Chromadorea</taxon>
        <taxon>Rhabditida</taxon>
        <taxon>Rhabditina</taxon>
        <taxon>Rhabditomorpha</taxon>
        <taxon>Strongyloidea</taxon>
        <taxon>Ancylostomatidae</taxon>
        <taxon>Ancylostomatinae</taxon>
        <taxon>Ancylostoma</taxon>
    </lineage>
</organism>